<keyword evidence="4 6" id="KW-0808">Transferase</keyword>
<dbReference type="PIRSF" id="PIRSF000401">
    <property type="entry name" value="RPL11_MTase"/>
    <property type="match status" value="1"/>
</dbReference>
<dbReference type="SUPFAM" id="SSF53335">
    <property type="entry name" value="S-adenosyl-L-methionine-dependent methyltransferases"/>
    <property type="match status" value="1"/>
</dbReference>
<keyword evidence="3 6" id="KW-0489">Methyltransferase</keyword>
<keyword evidence="6" id="KW-0687">Ribonucleoprotein</keyword>
<name>A0A644UHB5_9ZZZZ</name>
<evidence type="ECO:0000256" key="4">
    <source>
        <dbReference type="ARBA" id="ARBA00022679"/>
    </source>
</evidence>
<reference evidence="6" key="1">
    <citation type="submission" date="2019-08" db="EMBL/GenBank/DDBJ databases">
        <authorList>
            <person name="Kucharzyk K."/>
            <person name="Murdoch R.W."/>
            <person name="Higgins S."/>
            <person name="Loffler F."/>
        </authorList>
    </citation>
    <scope>NUCLEOTIDE SEQUENCE</scope>
</reference>
<evidence type="ECO:0000256" key="1">
    <source>
        <dbReference type="ARBA" id="ARBA00009741"/>
    </source>
</evidence>
<dbReference type="GO" id="GO:0005840">
    <property type="term" value="C:ribosome"/>
    <property type="evidence" value="ECO:0007669"/>
    <property type="project" value="UniProtKB-KW"/>
</dbReference>
<dbReference type="PANTHER" id="PTHR43648:SF1">
    <property type="entry name" value="ELECTRON TRANSFER FLAVOPROTEIN BETA SUBUNIT LYSINE METHYLTRANSFERASE"/>
    <property type="match status" value="1"/>
</dbReference>
<dbReference type="InterPro" id="IPR004498">
    <property type="entry name" value="Ribosomal_PrmA_MeTrfase"/>
</dbReference>
<sequence>MQQWVEVSVQVTHEAVEAVADIFNTLRAGGVVIDDPLLLNSLRDSDTWEMCDIPKQENVEVVTITSYFPDDVELTARLTQLEEKIGEVEKRIGLCRCGPTKFRVVKETDWANEWKKFFHTTKVGNSLVIKPTWESYIPLGDEKVIDIDPGMAFGTGLHHTTNMCMKNLERLVKPGDIVFDIGCGSGILAMAAALLGAGSCKAVDIDLTAVKVANENIVLNNLSQKISVQQGDLLHGTEGKADIIVANIIADIIIMLLPDIPGKLKDKGVFLASGIIEERVNDILLSAAKNGMQIVKIDRQGGWAAITMCREE</sequence>
<dbReference type="GO" id="GO:0032259">
    <property type="term" value="P:methylation"/>
    <property type="evidence" value="ECO:0007669"/>
    <property type="project" value="UniProtKB-KW"/>
</dbReference>
<dbReference type="HAMAP" id="MF_00735">
    <property type="entry name" value="Methyltr_PrmA"/>
    <property type="match status" value="1"/>
</dbReference>
<comment type="caution">
    <text evidence="6">The sequence shown here is derived from an EMBL/GenBank/DDBJ whole genome shotgun (WGS) entry which is preliminary data.</text>
</comment>
<evidence type="ECO:0000313" key="6">
    <source>
        <dbReference type="EMBL" id="MPL78397.1"/>
    </source>
</evidence>
<comment type="similarity">
    <text evidence="1">Belongs to the methyltransferase superfamily. PrmA family.</text>
</comment>
<keyword evidence="6" id="KW-0689">Ribosomal protein</keyword>
<dbReference type="InterPro" id="IPR050078">
    <property type="entry name" value="Ribosomal_L11_MeTrfase_PrmA"/>
</dbReference>
<dbReference type="AlphaFoldDB" id="A0A644UHB5"/>
<keyword evidence="2" id="KW-0963">Cytoplasm</keyword>
<evidence type="ECO:0000256" key="2">
    <source>
        <dbReference type="ARBA" id="ARBA00022490"/>
    </source>
</evidence>
<evidence type="ECO:0000256" key="5">
    <source>
        <dbReference type="ARBA" id="ARBA00022691"/>
    </source>
</evidence>
<accession>A0A644UHB5</accession>
<dbReference type="EC" id="2.1.1.-" evidence="6"/>
<keyword evidence="5" id="KW-0949">S-adenosyl-L-methionine</keyword>
<dbReference type="PANTHER" id="PTHR43648">
    <property type="entry name" value="ELECTRON TRANSFER FLAVOPROTEIN BETA SUBUNIT LYSINE METHYLTRANSFERASE"/>
    <property type="match status" value="1"/>
</dbReference>
<dbReference type="Gene3D" id="3.40.50.150">
    <property type="entry name" value="Vaccinia Virus protein VP39"/>
    <property type="match status" value="1"/>
</dbReference>
<dbReference type="NCBIfam" id="TIGR00406">
    <property type="entry name" value="prmA"/>
    <property type="match status" value="1"/>
</dbReference>
<dbReference type="EMBL" id="VSSQ01000116">
    <property type="protein sequence ID" value="MPL78397.1"/>
    <property type="molecule type" value="Genomic_DNA"/>
</dbReference>
<organism evidence="6">
    <name type="scientific">bioreactor metagenome</name>
    <dbReference type="NCBI Taxonomy" id="1076179"/>
    <lineage>
        <taxon>unclassified sequences</taxon>
        <taxon>metagenomes</taxon>
        <taxon>ecological metagenomes</taxon>
    </lineage>
</organism>
<protein>
    <submittedName>
        <fullName evidence="6">Ribosomal protein L11 methyltransferase</fullName>
        <ecNumber evidence="6">2.1.1.-</ecNumber>
    </submittedName>
</protein>
<proteinExistence type="inferred from homology"/>
<dbReference type="Pfam" id="PF06325">
    <property type="entry name" value="PrmA"/>
    <property type="match status" value="1"/>
</dbReference>
<gene>
    <name evidence="6" type="primary">prmA_12</name>
    <name evidence="6" type="ORF">SDC9_24261</name>
</gene>
<evidence type="ECO:0000256" key="3">
    <source>
        <dbReference type="ARBA" id="ARBA00022603"/>
    </source>
</evidence>
<dbReference type="InterPro" id="IPR029063">
    <property type="entry name" value="SAM-dependent_MTases_sf"/>
</dbReference>
<dbReference type="GO" id="GO:0008276">
    <property type="term" value="F:protein methyltransferase activity"/>
    <property type="evidence" value="ECO:0007669"/>
    <property type="project" value="InterPro"/>
</dbReference>